<proteinExistence type="predicted"/>
<protein>
    <recommendedName>
        <fullName evidence="3">Flagellar hook-associated protein 2 C-terminal domain-containing protein</fullName>
    </recommendedName>
</protein>
<organism evidence="1 2">
    <name type="scientific">Acetivibrio ethanolgignens</name>
    <dbReference type="NCBI Taxonomy" id="290052"/>
    <lineage>
        <taxon>Bacteria</taxon>
        <taxon>Bacillati</taxon>
        <taxon>Bacillota</taxon>
        <taxon>Clostridia</taxon>
        <taxon>Eubacteriales</taxon>
        <taxon>Oscillospiraceae</taxon>
        <taxon>Acetivibrio</taxon>
    </lineage>
</organism>
<dbReference type="Proteomes" id="UP000054874">
    <property type="component" value="Unassembled WGS sequence"/>
</dbReference>
<dbReference type="PANTHER" id="PTHR30288:SF0">
    <property type="entry name" value="FLAGELLAR HOOK-ASSOCIATED PROTEIN 2"/>
    <property type="match status" value="1"/>
</dbReference>
<evidence type="ECO:0008006" key="3">
    <source>
        <dbReference type="Google" id="ProtNLM"/>
    </source>
</evidence>
<evidence type="ECO:0000313" key="2">
    <source>
        <dbReference type="Proteomes" id="UP000054874"/>
    </source>
</evidence>
<sequence>MIQPVYNYLLVSYMPKSQASNRTHKPSELRSLYSHMVKLNQKSPLYKINLSMDTQVFALSLKEASMALNQVMTDLNAAFSYTKAVSDQPESAEAVILKDDLASLPDSFQLQVHSLATSQVNTTSFVPSVLLSKAPVGGSYSFTIEVEDSTYEFQFNIKEYSKNQDILTKLSDFINKSQVGVKASILQEKDTVALRLESEDTGNVGEPIFTVRDTASPAGAPGLAAFYHMNNITSPAVNASYSINGVEHSGLTNSFILNRSLQIDLKEVSDNPVFIGYGPDTDKILSRLEQFKDTFNYTLQLARSFGAKQPTANRVINELKAAVAPYLSELEAAGFSFADDGSLQIDTALAADAIGSHEMEEIFSIEKGLIHNLINKTNYITINPMDYVDKVLVTYPNLSKPAAFHPYASSIYSGLLFNYYC</sequence>
<name>A0A0V8QB82_9FIRM</name>
<comment type="caution">
    <text evidence="1">The sequence shown here is derived from an EMBL/GenBank/DDBJ whole genome shotgun (WGS) entry which is preliminary data.</text>
</comment>
<dbReference type="EMBL" id="LNAM01000197">
    <property type="protein sequence ID" value="KSV57848.1"/>
    <property type="molecule type" value="Genomic_DNA"/>
</dbReference>
<accession>A0A0V8QB82</accession>
<dbReference type="OrthoDB" id="9763527at2"/>
<dbReference type="GO" id="GO:0071973">
    <property type="term" value="P:bacterial-type flagellum-dependent cell motility"/>
    <property type="evidence" value="ECO:0007669"/>
    <property type="project" value="TreeGrafter"/>
</dbReference>
<reference evidence="1 2" key="1">
    <citation type="submission" date="2015-11" db="EMBL/GenBank/DDBJ databases">
        <title>Butyribacter intestini gen. nov., sp. nov., a butyric acid-producing bacterium of the family Lachnospiraceae isolated from the human faeces.</title>
        <authorList>
            <person name="Zou Y."/>
            <person name="Xue W."/>
            <person name="Luo G."/>
            <person name="Lv M."/>
        </authorList>
    </citation>
    <scope>NUCLEOTIDE SEQUENCE [LARGE SCALE GENOMIC DNA]</scope>
    <source>
        <strain evidence="1 2">ACET-33324</strain>
    </source>
</reference>
<dbReference type="InterPro" id="IPR040026">
    <property type="entry name" value="FliD"/>
</dbReference>
<dbReference type="RefSeq" id="WP_058353903.1">
    <property type="nucleotide sequence ID" value="NZ_CABMMD010000197.1"/>
</dbReference>
<dbReference type="AlphaFoldDB" id="A0A0V8QB82"/>
<keyword evidence="2" id="KW-1185">Reference proteome</keyword>
<gene>
    <name evidence="1" type="ORF">ASU35_03805</name>
</gene>
<dbReference type="PANTHER" id="PTHR30288">
    <property type="entry name" value="FLAGELLAR CAP/ASSEMBLY PROTEIN FLID"/>
    <property type="match status" value="1"/>
</dbReference>
<evidence type="ECO:0000313" key="1">
    <source>
        <dbReference type="EMBL" id="KSV57848.1"/>
    </source>
</evidence>
<dbReference type="STRING" id="290052.ASU35_03805"/>
<dbReference type="GO" id="GO:0009421">
    <property type="term" value="C:bacterial-type flagellum filament cap"/>
    <property type="evidence" value="ECO:0007669"/>
    <property type="project" value="InterPro"/>
</dbReference>